<sequence>MFTPISKKYCKEPSLRYSSKDLCIAKTGLRKSGGRDRFGPVCRRSGSFNDGFFSGPESRFNPVSKAKEGSEMPSALFERNGLSTLQKGPLTCSSRSNTKYWAELAQHQQEHSLEEKGLKYATREGVRNSHSRGTGWNYFDPCIDRSVREQQKGYGNQLLTLRAELSEKELQLVEIQQQHNKLICRSTDAFKRLEVAIKTKDQVIWQLHQALQNKQNDLERHDKLFDEEKQVLLQKTQEKNNIELEEKDTEITLLRARSASQIQELHRQEEIIGSMKQELQEKDNNALPPQHMLNKMDALIAQVQSLESSLQNKEVELESQKKLCNELKTLVWKRECMIGQLQVTEQQLQTSLMRQTEAYNSLENFNEKLQAEKLQTQKNLNELKEVETLGSAPAEDQQLKEDLKVQEAILQNQRRQIHEIQRALHAKDAALNSQSRKFQLQHEENQKLIEDYEMLKQEYAALKQEKNQLDLSLANLDALVTAKKQYSMNQDIIEISVQDEKDRINTPTNATNNTENRFKSPEQNRTVAGVDSELLSIEEEIGKREKEWRQTEAKMRAELCRRIAQLNELENYRPESKQEKTSGKLDGTTRSQFSDHVHKKRSQPSPFCF</sequence>
<protein>
    <submittedName>
        <fullName evidence="3">Uncharacterized protein</fullName>
    </submittedName>
</protein>
<dbReference type="HOGENOM" id="CLU_448641_0_0_1"/>
<proteinExistence type="predicted"/>
<accession>D8QTL4</accession>
<dbReference type="Proteomes" id="UP000001514">
    <property type="component" value="Unassembled WGS sequence"/>
</dbReference>
<dbReference type="Gramene" id="EFJ37133">
    <property type="protein sequence ID" value="EFJ37133"/>
    <property type="gene ID" value="SELMODRAFT_403262"/>
</dbReference>
<feature type="region of interest" description="Disordered" evidence="2">
    <location>
        <begin position="568"/>
        <end position="609"/>
    </location>
</feature>
<evidence type="ECO:0000256" key="1">
    <source>
        <dbReference type="SAM" id="Coils"/>
    </source>
</evidence>
<dbReference type="InParanoid" id="D8QTL4"/>
<organism evidence="4">
    <name type="scientific">Selaginella moellendorffii</name>
    <name type="common">Spikemoss</name>
    <dbReference type="NCBI Taxonomy" id="88036"/>
    <lineage>
        <taxon>Eukaryota</taxon>
        <taxon>Viridiplantae</taxon>
        <taxon>Streptophyta</taxon>
        <taxon>Embryophyta</taxon>
        <taxon>Tracheophyta</taxon>
        <taxon>Lycopodiopsida</taxon>
        <taxon>Selaginellales</taxon>
        <taxon>Selaginellaceae</taxon>
        <taxon>Selaginella</taxon>
    </lineage>
</organism>
<feature type="coiled-coil region" evidence="1">
    <location>
        <begin position="158"/>
        <end position="185"/>
    </location>
</feature>
<feature type="compositionally biased region" description="Basic and acidic residues" evidence="2">
    <location>
        <begin position="570"/>
        <end position="583"/>
    </location>
</feature>
<dbReference type="KEGG" id="smo:SELMODRAFT_403262"/>
<name>D8QTL4_SELML</name>
<evidence type="ECO:0000256" key="2">
    <source>
        <dbReference type="SAM" id="MobiDB-lite"/>
    </source>
</evidence>
<reference evidence="3 4" key="1">
    <citation type="journal article" date="2011" name="Science">
        <title>The Selaginella genome identifies genetic changes associated with the evolution of vascular plants.</title>
        <authorList>
            <person name="Banks J.A."/>
            <person name="Nishiyama T."/>
            <person name="Hasebe M."/>
            <person name="Bowman J.L."/>
            <person name="Gribskov M."/>
            <person name="dePamphilis C."/>
            <person name="Albert V.A."/>
            <person name="Aono N."/>
            <person name="Aoyama T."/>
            <person name="Ambrose B.A."/>
            <person name="Ashton N.W."/>
            <person name="Axtell M.J."/>
            <person name="Barker E."/>
            <person name="Barker M.S."/>
            <person name="Bennetzen J.L."/>
            <person name="Bonawitz N.D."/>
            <person name="Chapple C."/>
            <person name="Cheng C."/>
            <person name="Correa L.G."/>
            <person name="Dacre M."/>
            <person name="DeBarry J."/>
            <person name="Dreyer I."/>
            <person name="Elias M."/>
            <person name="Engstrom E.M."/>
            <person name="Estelle M."/>
            <person name="Feng L."/>
            <person name="Finet C."/>
            <person name="Floyd S.K."/>
            <person name="Frommer W.B."/>
            <person name="Fujita T."/>
            <person name="Gramzow L."/>
            <person name="Gutensohn M."/>
            <person name="Harholt J."/>
            <person name="Hattori M."/>
            <person name="Heyl A."/>
            <person name="Hirai T."/>
            <person name="Hiwatashi Y."/>
            <person name="Ishikawa M."/>
            <person name="Iwata M."/>
            <person name="Karol K.G."/>
            <person name="Koehler B."/>
            <person name="Kolukisaoglu U."/>
            <person name="Kubo M."/>
            <person name="Kurata T."/>
            <person name="Lalonde S."/>
            <person name="Li K."/>
            <person name="Li Y."/>
            <person name="Litt A."/>
            <person name="Lyons E."/>
            <person name="Manning G."/>
            <person name="Maruyama T."/>
            <person name="Michael T.P."/>
            <person name="Mikami K."/>
            <person name="Miyazaki S."/>
            <person name="Morinaga S."/>
            <person name="Murata T."/>
            <person name="Mueller-Roeber B."/>
            <person name="Nelson D.R."/>
            <person name="Obara M."/>
            <person name="Oguri Y."/>
            <person name="Olmstead R.G."/>
            <person name="Onodera N."/>
            <person name="Petersen B.L."/>
            <person name="Pils B."/>
            <person name="Prigge M."/>
            <person name="Rensing S.A."/>
            <person name="Riano-Pachon D.M."/>
            <person name="Roberts A.W."/>
            <person name="Sato Y."/>
            <person name="Scheller H.V."/>
            <person name="Schulz B."/>
            <person name="Schulz C."/>
            <person name="Shakirov E.V."/>
            <person name="Shibagaki N."/>
            <person name="Shinohara N."/>
            <person name="Shippen D.E."/>
            <person name="Soerensen I."/>
            <person name="Sotooka R."/>
            <person name="Sugimoto N."/>
            <person name="Sugita M."/>
            <person name="Sumikawa N."/>
            <person name="Tanurdzic M."/>
            <person name="Theissen G."/>
            <person name="Ulvskov P."/>
            <person name="Wakazuki S."/>
            <person name="Weng J.K."/>
            <person name="Willats W.W."/>
            <person name="Wipf D."/>
            <person name="Wolf P.G."/>
            <person name="Yang L."/>
            <person name="Zimmer A.D."/>
            <person name="Zhu Q."/>
            <person name="Mitros T."/>
            <person name="Hellsten U."/>
            <person name="Loque D."/>
            <person name="Otillar R."/>
            <person name="Salamov A."/>
            <person name="Schmutz J."/>
            <person name="Shapiro H."/>
            <person name="Lindquist E."/>
            <person name="Lucas S."/>
            <person name="Rokhsar D."/>
            <person name="Grigoriev I.V."/>
        </authorList>
    </citation>
    <scope>NUCLEOTIDE SEQUENCE [LARGE SCALE GENOMIC DNA]</scope>
</reference>
<dbReference type="eggNOG" id="ENOG502SQ42">
    <property type="taxonomic scope" value="Eukaryota"/>
</dbReference>
<keyword evidence="4" id="KW-1185">Reference proteome</keyword>
<feature type="coiled-coil region" evidence="1">
    <location>
        <begin position="265"/>
        <end position="479"/>
    </location>
</feature>
<keyword evidence="1" id="KW-0175">Coiled coil</keyword>
<dbReference type="AlphaFoldDB" id="D8QTL4"/>
<gene>
    <name evidence="3" type="ORF">SELMODRAFT_403262</name>
</gene>
<feature type="compositionally biased region" description="Low complexity" evidence="2">
    <location>
        <begin position="505"/>
        <end position="515"/>
    </location>
</feature>
<evidence type="ECO:0000313" key="3">
    <source>
        <dbReference type="EMBL" id="EFJ37133.1"/>
    </source>
</evidence>
<evidence type="ECO:0000313" key="4">
    <source>
        <dbReference type="Proteomes" id="UP000001514"/>
    </source>
</evidence>
<feature type="region of interest" description="Disordered" evidence="2">
    <location>
        <begin position="504"/>
        <end position="524"/>
    </location>
</feature>
<dbReference type="EMBL" id="GL377566">
    <property type="protein sequence ID" value="EFJ37133.1"/>
    <property type="molecule type" value="Genomic_DNA"/>
</dbReference>